<accession>A0A4U6QAL3</accession>
<sequence>MTHPSDLHTDDQVIRPHVEPGETLLWTGRPDPAKWPQGWSLSLFGLAWVAAVVFIVVDRLPGSDTPWPAVLMLVPFFVIGVYLLFGRFFVNRWAKQHTRYGLTDRRAIMVGPRDRLTTVDLSTVAIMRSPSLRGDHVSVYFEGPRPLWAGRRLPTNAGVDFLRQGPPGFHDVADVTGLGRALTYVVR</sequence>
<dbReference type="EMBL" id="SZZH01000006">
    <property type="protein sequence ID" value="TKV56932.1"/>
    <property type="molecule type" value="Genomic_DNA"/>
</dbReference>
<dbReference type="Proteomes" id="UP000306985">
    <property type="component" value="Unassembled WGS sequence"/>
</dbReference>
<feature type="transmembrane region" description="Helical" evidence="1">
    <location>
        <begin position="39"/>
        <end position="57"/>
    </location>
</feature>
<comment type="caution">
    <text evidence="2">The sequence shown here is derived from an EMBL/GenBank/DDBJ whole genome shotgun (WGS) entry which is preliminary data.</text>
</comment>
<organism evidence="2 3">
    <name type="scientific">Nakamurella flava</name>
    <dbReference type="NCBI Taxonomy" id="2576308"/>
    <lineage>
        <taxon>Bacteria</taxon>
        <taxon>Bacillati</taxon>
        <taxon>Actinomycetota</taxon>
        <taxon>Actinomycetes</taxon>
        <taxon>Nakamurellales</taxon>
        <taxon>Nakamurellaceae</taxon>
        <taxon>Nakamurella</taxon>
    </lineage>
</organism>
<name>A0A4U6QAL3_9ACTN</name>
<dbReference type="OrthoDB" id="199424at2"/>
<evidence type="ECO:0000256" key="1">
    <source>
        <dbReference type="SAM" id="Phobius"/>
    </source>
</evidence>
<keyword evidence="3" id="KW-1185">Reference proteome</keyword>
<keyword evidence="1" id="KW-0472">Membrane</keyword>
<evidence type="ECO:0008006" key="4">
    <source>
        <dbReference type="Google" id="ProtNLM"/>
    </source>
</evidence>
<dbReference type="AlphaFoldDB" id="A0A4U6QAL3"/>
<protein>
    <recommendedName>
        <fullName evidence="4">PH domain-containing protein</fullName>
    </recommendedName>
</protein>
<reference evidence="2 3" key="1">
    <citation type="submission" date="2019-05" db="EMBL/GenBank/DDBJ databases">
        <title>Nakamurella sp. N5BH11, whole genome shotgun sequence.</title>
        <authorList>
            <person name="Tuo L."/>
        </authorList>
    </citation>
    <scope>NUCLEOTIDE SEQUENCE [LARGE SCALE GENOMIC DNA]</scope>
    <source>
        <strain evidence="2 3">N5BH11</strain>
    </source>
</reference>
<feature type="transmembrane region" description="Helical" evidence="1">
    <location>
        <begin position="69"/>
        <end position="90"/>
    </location>
</feature>
<proteinExistence type="predicted"/>
<keyword evidence="1" id="KW-0812">Transmembrane</keyword>
<evidence type="ECO:0000313" key="2">
    <source>
        <dbReference type="EMBL" id="TKV56932.1"/>
    </source>
</evidence>
<gene>
    <name evidence="2" type="ORF">FDO65_19045</name>
</gene>
<evidence type="ECO:0000313" key="3">
    <source>
        <dbReference type="Proteomes" id="UP000306985"/>
    </source>
</evidence>
<dbReference type="RefSeq" id="WP_137451319.1">
    <property type="nucleotide sequence ID" value="NZ_SZZH01000006.1"/>
</dbReference>
<keyword evidence="1" id="KW-1133">Transmembrane helix</keyword>